<dbReference type="SUPFAM" id="SSF51126">
    <property type="entry name" value="Pectin lyase-like"/>
    <property type="match status" value="1"/>
</dbReference>
<feature type="region of interest" description="Disordered" evidence="1">
    <location>
        <begin position="394"/>
        <end position="431"/>
    </location>
</feature>
<dbReference type="GeneID" id="94834355"/>
<dbReference type="RefSeq" id="XP_068365651.1">
    <property type="nucleotide sequence ID" value="XM_068499651.1"/>
</dbReference>
<evidence type="ECO:0000313" key="3">
    <source>
        <dbReference type="EMBL" id="OHT12515.1"/>
    </source>
</evidence>
<protein>
    <recommendedName>
        <fullName evidence="5">Right handed beta helix domain-containing protein</fullName>
    </recommendedName>
</protein>
<dbReference type="Proteomes" id="UP000179807">
    <property type="component" value="Unassembled WGS sequence"/>
</dbReference>
<accession>A0A1J4KMQ6</accession>
<dbReference type="VEuPathDB" id="TrichDB:TRFO_17548"/>
<keyword evidence="2" id="KW-0472">Membrane</keyword>
<reference evidence="3" key="1">
    <citation type="submission" date="2016-10" db="EMBL/GenBank/DDBJ databases">
        <authorList>
            <person name="Benchimol M."/>
            <person name="Almeida L.G."/>
            <person name="Vasconcelos A.T."/>
            <person name="Perreira-Neves A."/>
            <person name="Rosa I.A."/>
            <person name="Tasca T."/>
            <person name="Bogo M.R."/>
            <person name="de Souza W."/>
        </authorList>
    </citation>
    <scope>NUCLEOTIDE SEQUENCE [LARGE SCALE GENOMIC DNA]</scope>
    <source>
        <strain evidence="3">K</strain>
    </source>
</reference>
<evidence type="ECO:0008006" key="5">
    <source>
        <dbReference type="Google" id="ProtNLM"/>
    </source>
</evidence>
<evidence type="ECO:0000313" key="4">
    <source>
        <dbReference type="Proteomes" id="UP000179807"/>
    </source>
</evidence>
<evidence type="ECO:0000256" key="2">
    <source>
        <dbReference type="SAM" id="Phobius"/>
    </source>
</evidence>
<evidence type="ECO:0000256" key="1">
    <source>
        <dbReference type="SAM" id="MobiDB-lite"/>
    </source>
</evidence>
<name>A0A1J4KMQ6_9EUKA</name>
<dbReference type="EMBL" id="MLAK01000561">
    <property type="protein sequence ID" value="OHT12515.1"/>
    <property type="molecule type" value="Genomic_DNA"/>
</dbReference>
<feature type="transmembrane region" description="Helical" evidence="2">
    <location>
        <begin position="457"/>
        <end position="479"/>
    </location>
</feature>
<keyword evidence="2" id="KW-0812">Transmembrane</keyword>
<keyword evidence="2" id="KW-1133">Transmembrane helix</keyword>
<dbReference type="InterPro" id="IPR011050">
    <property type="entry name" value="Pectin_lyase_fold/virulence"/>
</dbReference>
<organism evidence="3 4">
    <name type="scientific">Tritrichomonas foetus</name>
    <dbReference type="NCBI Taxonomy" id="1144522"/>
    <lineage>
        <taxon>Eukaryota</taxon>
        <taxon>Metamonada</taxon>
        <taxon>Parabasalia</taxon>
        <taxon>Tritrichomonadida</taxon>
        <taxon>Tritrichomonadidae</taxon>
        <taxon>Tritrichomonas</taxon>
    </lineage>
</organism>
<dbReference type="AlphaFoldDB" id="A0A1J4KMQ6"/>
<comment type="caution">
    <text evidence="3">The sequence shown here is derived from an EMBL/GenBank/DDBJ whole genome shotgun (WGS) entry which is preliminary data.</text>
</comment>
<proteinExistence type="predicted"/>
<sequence length="507" mass="55026">MLNSTLLYKLTLTSFISNSPLLSLATSSSRTNHYFKSLQLSHFSNTAFYLTNLQSATFKDSQFSSFLNSPIVVNGNCTELHDIDLPFHLDFQGTCMNILNTIFRNVHGEEGGALSYISNTIDMTIDRSQFLNCNALQGGALYIKDTNSIPLSTNKIIVTYCHFENCFTDNPNTSYGGAIYCRAHTANFRNNNFTNVYITKDGYGGAIYAEVAEITNKLFFASFNTCSVKGNTSFGGAVYINLTTAGLVNMSYMSFSNCYAVNGSCVYLTKVANLEVNHVQFSSINGEYISISDSANATCHFGTLVFHTFYTTAAQNFFQSDQPSITYISSIADKGMLYMQTSTTLLFNPNFMYSQYFVLNGSIYPGYPVPIPPNASIDLDDYLISVMTPPPSQTATPAATALPTRTPVATPRATASRTPAQTPVATPSPSVSPNITAAATLAATPVATKAPLGTIPIVFITIACVIVTIGIVVAIILLCKRGGGCNFQFRRNPLETVTVNSATKTYF</sequence>
<gene>
    <name evidence="3" type="ORF">TRFO_17548</name>
</gene>
<keyword evidence="4" id="KW-1185">Reference proteome</keyword>